<dbReference type="InterPro" id="IPR016193">
    <property type="entry name" value="Cytidine_deaminase-like"/>
</dbReference>
<dbReference type="STRING" id="1798351.A2930_04065"/>
<sequence length="165" mass="19043">MGKYDSHLEKCRSFARKSKADVRFGAFIEKNGKIIGFGRCRLSTKKERQISRIDSAGRRYRLDYCLHAEEDAYFKALSSRENLSGAVLYVAGFLKNGKPFLRPRAYFTCRRCATRVLLRGDLPVRIPTKSGWQELSPREAFKTSLSFFKKGFWGSVAKRRQKQSK</sequence>
<dbReference type="EMBL" id="MFID01000008">
    <property type="protein sequence ID" value="OGF81551.1"/>
    <property type="molecule type" value="Genomic_DNA"/>
</dbReference>
<protein>
    <recommendedName>
        <fullName evidence="1">CMP/dCMP-type deaminase domain-containing protein</fullName>
    </recommendedName>
</protein>
<dbReference type="AlphaFoldDB" id="A0A1F5X1W5"/>
<dbReference type="SUPFAM" id="SSF53927">
    <property type="entry name" value="Cytidine deaminase-like"/>
    <property type="match status" value="1"/>
</dbReference>
<feature type="domain" description="CMP/dCMP-type deaminase" evidence="1">
    <location>
        <begin position="5"/>
        <end position="115"/>
    </location>
</feature>
<name>A0A1F5X1W5_9BACT</name>
<proteinExistence type="predicted"/>
<comment type="caution">
    <text evidence="2">The sequence shown here is derived from an EMBL/GenBank/DDBJ whole genome shotgun (WGS) entry which is preliminary data.</text>
</comment>
<dbReference type="Pfam" id="PF00383">
    <property type="entry name" value="dCMP_cyt_deam_1"/>
    <property type="match status" value="1"/>
</dbReference>
<organism evidence="2 3">
    <name type="scientific">Candidatus Giovannonibacteria bacterium RIFCSPLOWO2_01_FULL_45_34</name>
    <dbReference type="NCBI Taxonomy" id="1798351"/>
    <lineage>
        <taxon>Bacteria</taxon>
        <taxon>Candidatus Giovannoniibacteriota</taxon>
    </lineage>
</organism>
<gene>
    <name evidence="2" type="ORF">A2930_04065</name>
</gene>
<dbReference type="GO" id="GO:0003824">
    <property type="term" value="F:catalytic activity"/>
    <property type="evidence" value="ECO:0007669"/>
    <property type="project" value="InterPro"/>
</dbReference>
<evidence type="ECO:0000313" key="3">
    <source>
        <dbReference type="Proteomes" id="UP000178114"/>
    </source>
</evidence>
<dbReference type="InterPro" id="IPR002125">
    <property type="entry name" value="CMP_dCMP_dom"/>
</dbReference>
<dbReference type="Gene3D" id="3.40.140.10">
    <property type="entry name" value="Cytidine Deaminase, domain 2"/>
    <property type="match status" value="1"/>
</dbReference>
<accession>A0A1F5X1W5</accession>
<evidence type="ECO:0000259" key="1">
    <source>
        <dbReference type="Pfam" id="PF00383"/>
    </source>
</evidence>
<reference evidence="2 3" key="1">
    <citation type="journal article" date="2016" name="Nat. Commun.">
        <title>Thousands of microbial genomes shed light on interconnected biogeochemical processes in an aquifer system.</title>
        <authorList>
            <person name="Anantharaman K."/>
            <person name="Brown C.T."/>
            <person name="Hug L.A."/>
            <person name="Sharon I."/>
            <person name="Castelle C.J."/>
            <person name="Probst A.J."/>
            <person name="Thomas B.C."/>
            <person name="Singh A."/>
            <person name="Wilkins M.J."/>
            <person name="Karaoz U."/>
            <person name="Brodie E.L."/>
            <person name="Williams K.H."/>
            <person name="Hubbard S.S."/>
            <person name="Banfield J.F."/>
        </authorList>
    </citation>
    <scope>NUCLEOTIDE SEQUENCE [LARGE SCALE GENOMIC DNA]</scope>
</reference>
<dbReference type="Proteomes" id="UP000178114">
    <property type="component" value="Unassembled WGS sequence"/>
</dbReference>
<evidence type="ECO:0000313" key="2">
    <source>
        <dbReference type="EMBL" id="OGF81551.1"/>
    </source>
</evidence>